<proteinExistence type="predicted"/>
<evidence type="ECO:0000313" key="1">
    <source>
        <dbReference type="EMBL" id="AZZ52617.1"/>
    </source>
</evidence>
<dbReference type="EMBL" id="CP028137">
    <property type="protein sequence ID" value="AZZ52617.1"/>
    <property type="molecule type" value="Genomic_DNA"/>
</dbReference>
<dbReference type="RefSeq" id="WP_127887301.1">
    <property type="nucleotide sequence ID" value="NZ_CP028137.1"/>
</dbReference>
<name>A0A3Q9V089_9MICO</name>
<organism evidence="1 2">
    <name type="scientific">Rathayibacter festucae DSM 15932</name>
    <dbReference type="NCBI Taxonomy" id="1328866"/>
    <lineage>
        <taxon>Bacteria</taxon>
        <taxon>Bacillati</taxon>
        <taxon>Actinomycetota</taxon>
        <taxon>Actinomycetes</taxon>
        <taxon>Micrococcales</taxon>
        <taxon>Microbacteriaceae</taxon>
        <taxon>Rathayibacter</taxon>
    </lineage>
</organism>
<protein>
    <submittedName>
        <fullName evidence="1">Uncharacterized protein</fullName>
    </submittedName>
</protein>
<dbReference type="KEGG" id="rfs:C1I64_11580"/>
<dbReference type="Proteomes" id="UP000285317">
    <property type="component" value="Chromosome"/>
</dbReference>
<accession>A0A3Q9V089</accession>
<sequence length="98" mass="11054">MTAAVSFWPTQEPGRPYRWLLDLAMERPAPTCLKHRIKTDGLGVCPECVYYWRLSLGAVPDEWITCTVCALPIHPAAEVPGKTTCPTCDIEFLQFKED</sequence>
<dbReference type="AlphaFoldDB" id="A0A3Q9V089"/>
<gene>
    <name evidence="1" type="ORF">C1I64_11580</name>
</gene>
<reference evidence="1 2" key="1">
    <citation type="submission" date="2018-03" db="EMBL/GenBank/DDBJ databases">
        <title>Bacteriophage NCPPB3778 and a type I-E CRISPR drive the evolution of the US Biological Select Agent, Rathayibacter toxicus.</title>
        <authorList>
            <person name="Davis E.W.II."/>
            <person name="Tabima J.F."/>
            <person name="Weisberg A.J."/>
            <person name="Dantas Lopes L."/>
            <person name="Wiseman M.S."/>
            <person name="Wiseman M.S."/>
            <person name="Pupko T."/>
            <person name="Belcher M.S."/>
            <person name="Sechler A.J."/>
            <person name="Tancos M.A."/>
            <person name="Schroeder B.K."/>
            <person name="Murray T.D."/>
            <person name="Luster D.G."/>
            <person name="Schneider W.L."/>
            <person name="Rogers E."/>
            <person name="Andreote F.D."/>
            <person name="Grunwald N.J."/>
            <person name="Putnam M.L."/>
            <person name="Chang J.H."/>
        </authorList>
    </citation>
    <scope>NUCLEOTIDE SEQUENCE [LARGE SCALE GENOMIC DNA]</scope>
    <source>
        <strain evidence="1 2">DSM 15932</strain>
    </source>
</reference>
<evidence type="ECO:0000313" key="2">
    <source>
        <dbReference type="Proteomes" id="UP000285317"/>
    </source>
</evidence>